<dbReference type="Proteomes" id="UP000199662">
    <property type="component" value="Unassembled WGS sequence"/>
</dbReference>
<evidence type="ECO:0000313" key="1">
    <source>
        <dbReference type="EMBL" id="SEJ49895.1"/>
    </source>
</evidence>
<dbReference type="AlphaFoldDB" id="A0A1H6ZM67"/>
<reference evidence="1 2" key="1">
    <citation type="submission" date="2016-10" db="EMBL/GenBank/DDBJ databases">
        <authorList>
            <person name="de Groot N.N."/>
        </authorList>
    </citation>
    <scope>NUCLEOTIDE SEQUENCE [LARGE SCALE GENOMIC DNA]</scope>
    <source>
        <strain evidence="1 2">DSM 2179</strain>
    </source>
</reference>
<keyword evidence="2" id="KW-1185">Reference proteome</keyword>
<accession>A0A1H6ZM67</accession>
<name>A0A1H6ZM67_9FIRM</name>
<evidence type="ECO:0000313" key="2">
    <source>
        <dbReference type="Proteomes" id="UP000199662"/>
    </source>
</evidence>
<proteinExistence type="predicted"/>
<gene>
    <name evidence="1" type="ORF">SAMN05660742_1092</name>
</gene>
<dbReference type="EMBL" id="FNZK01000009">
    <property type="protein sequence ID" value="SEJ49895.1"/>
    <property type="molecule type" value="Genomic_DNA"/>
</dbReference>
<sequence length="159" mass="19200">MLQYNKNMVKNLTSIEIYHQDFLDKMMRIWPEFLEVKGFVLLKKNKGDFEELDENKILSIYYDRTGFEASYNEFRIEDYFDWCIEKPIENLALAIKLSEIWECKLKRDFPSYKFHIIIGFDGKFTTIRFHKLRDEEGSWIALENLDDYKNNSIAVRVVE</sequence>
<organism evidence="1 2">
    <name type="scientific">Propionispira arboris</name>
    <dbReference type="NCBI Taxonomy" id="84035"/>
    <lineage>
        <taxon>Bacteria</taxon>
        <taxon>Bacillati</taxon>
        <taxon>Bacillota</taxon>
        <taxon>Negativicutes</taxon>
        <taxon>Selenomonadales</taxon>
        <taxon>Selenomonadaceae</taxon>
        <taxon>Propionispira</taxon>
    </lineage>
</organism>
<protein>
    <submittedName>
        <fullName evidence="1">Uncharacterized protein</fullName>
    </submittedName>
</protein>
<dbReference type="RefSeq" id="WP_091831327.1">
    <property type="nucleotide sequence ID" value="NZ_FNZK01000009.1"/>
</dbReference>